<reference evidence="6" key="1">
    <citation type="submission" date="2023-08" db="EMBL/GenBank/DDBJ databases">
        <title>The Comparative Genomic Analysis of Yersiniaceae from Polar Regions.</title>
        <authorList>
            <person name="Goncharov A."/>
            <person name="Aslanov B."/>
            <person name="Kolodzhieva V."/>
            <person name="Azarov D."/>
            <person name="Mochov A."/>
            <person name="Lebedeva E."/>
        </authorList>
    </citation>
    <scope>NUCLEOTIDE SEQUENCE</scope>
    <source>
        <strain evidence="6">Vf</strain>
    </source>
</reference>
<dbReference type="Gene3D" id="3.40.50.300">
    <property type="entry name" value="P-loop containing nucleotide triphosphate hydrolases"/>
    <property type="match status" value="1"/>
</dbReference>
<dbReference type="PANTHER" id="PTHR42788">
    <property type="entry name" value="TAURINE IMPORT ATP-BINDING PROTEIN-RELATED"/>
    <property type="match status" value="1"/>
</dbReference>
<dbReference type="EMBL" id="JAVIGA010000024">
    <property type="protein sequence ID" value="MDQ9128621.1"/>
    <property type="molecule type" value="Genomic_DNA"/>
</dbReference>
<protein>
    <submittedName>
        <fullName evidence="6">ABC transporter ATP-binding protein</fullName>
    </submittedName>
</protein>
<keyword evidence="4 6" id="KW-0067">ATP-binding</keyword>
<keyword evidence="2" id="KW-0813">Transport</keyword>
<dbReference type="InterPro" id="IPR003593">
    <property type="entry name" value="AAA+_ATPase"/>
</dbReference>
<evidence type="ECO:0000256" key="2">
    <source>
        <dbReference type="ARBA" id="ARBA00022448"/>
    </source>
</evidence>
<dbReference type="SMART" id="SM00382">
    <property type="entry name" value="AAA"/>
    <property type="match status" value="1"/>
</dbReference>
<dbReference type="InterPro" id="IPR017871">
    <property type="entry name" value="ABC_transporter-like_CS"/>
</dbReference>
<sequence>MMAKKKVLLTVSNVSKSFQPTAKKSHLVLSDIDLKVYDNEVISVLGKSGSGKSTLLRIISGLISPDFGDVMLGEDKVSGPNPQINMVFQNFAIFPWLTVYQNIAFGLQAQHYSQDTIDKQVIKMLNLIGLEKYRNAFPRELSGGMRQRVGFARALVVEPELLLLDEPFSSLDIYTGENLRSDLMQIWSTRQIKTRSMILVTHSVTEAVMMSDRIILLGSEPATVTGNYEITLRREERNKRSMQSLIEEISAELSQQIATSAY</sequence>
<dbReference type="PROSITE" id="PS00211">
    <property type="entry name" value="ABC_TRANSPORTER_1"/>
    <property type="match status" value="1"/>
</dbReference>
<dbReference type="InterPro" id="IPR050166">
    <property type="entry name" value="ABC_transporter_ATP-bind"/>
</dbReference>
<dbReference type="Proteomes" id="UP001224622">
    <property type="component" value="Unassembled WGS sequence"/>
</dbReference>
<keyword evidence="3" id="KW-0547">Nucleotide-binding</keyword>
<proteinExistence type="inferred from homology"/>
<comment type="similarity">
    <text evidence="1">Belongs to the ABC transporter superfamily.</text>
</comment>
<dbReference type="GO" id="GO:0016887">
    <property type="term" value="F:ATP hydrolysis activity"/>
    <property type="evidence" value="ECO:0007669"/>
    <property type="project" value="InterPro"/>
</dbReference>
<comment type="caution">
    <text evidence="6">The sequence shown here is derived from an EMBL/GenBank/DDBJ whole genome shotgun (WGS) entry which is preliminary data.</text>
</comment>
<organism evidence="6 7">
    <name type="scientific">Serratia fonticola</name>
    <dbReference type="NCBI Taxonomy" id="47917"/>
    <lineage>
        <taxon>Bacteria</taxon>
        <taxon>Pseudomonadati</taxon>
        <taxon>Pseudomonadota</taxon>
        <taxon>Gammaproteobacteria</taxon>
        <taxon>Enterobacterales</taxon>
        <taxon>Yersiniaceae</taxon>
        <taxon>Serratia</taxon>
    </lineage>
</organism>
<evidence type="ECO:0000313" key="6">
    <source>
        <dbReference type="EMBL" id="MDQ9128621.1"/>
    </source>
</evidence>
<dbReference type="SUPFAM" id="SSF52540">
    <property type="entry name" value="P-loop containing nucleoside triphosphate hydrolases"/>
    <property type="match status" value="1"/>
</dbReference>
<accession>A0AAJ2DCC8</accession>
<dbReference type="AlphaFoldDB" id="A0AAJ2DCC8"/>
<dbReference type="InterPro" id="IPR027417">
    <property type="entry name" value="P-loop_NTPase"/>
</dbReference>
<evidence type="ECO:0000259" key="5">
    <source>
        <dbReference type="PROSITE" id="PS50893"/>
    </source>
</evidence>
<feature type="domain" description="ABC transporter" evidence="5">
    <location>
        <begin position="9"/>
        <end position="244"/>
    </location>
</feature>
<dbReference type="PROSITE" id="PS50893">
    <property type="entry name" value="ABC_TRANSPORTER_2"/>
    <property type="match status" value="1"/>
</dbReference>
<name>A0AAJ2DCC8_SERFO</name>
<evidence type="ECO:0000256" key="3">
    <source>
        <dbReference type="ARBA" id="ARBA00022741"/>
    </source>
</evidence>
<evidence type="ECO:0000256" key="4">
    <source>
        <dbReference type="ARBA" id="ARBA00022840"/>
    </source>
</evidence>
<evidence type="ECO:0000256" key="1">
    <source>
        <dbReference type="ARBA" id="ARBA00005417"/>
    </source>
</evidence>
<dbReference type="InterPro" id="IPR003439">
    <property type="entry name" value="ABC_transporter-like_ATP-bd"/>
</dbReference>
<dbReference type="PANTHER" id="PTHR42788:SF13">
    <property type="entry name" value="ALIPHATIC SULFONATES IMPORT ATP-BINDING PROTEIN SSUB"/>
    <property type="match status" value="1"/>
</dbReference>
<dbReference type="GO" id="GO:0005524">
    <property type="term" value="F:ATP binding"/>
    <property type="evidence" value="ECO:0007669"/>
    <property type="project" value="UniProtKB-KW"/>
</dbReference>
<dbReference type="Pfam" id="PF00005">
    <property type="entry name" value="ABC_tran"/>
    <property type="match status" value="1"/>
</dbReference>
<evidence type="ECO:0000313" key="7">
    <source>
        <dbReference type="Proteomes" id="UP001224622"/>
    </source>
</evidence>
<gene>
    <name evidence="6" type="ORF">RDT67_19575</name>
</gene>